<dbReference type="InterPro" id="IPR013087">
    <property type="entry name" value="Znf_C2H2_type"/>
</dbReference>
<dbReference type="EMBL" id="KI964133">
    <property type="protein sequence ID" value="EUC40885.1"/>
    <property type="molecule type" value="Genomic_DNA"/>
</dbReference>
<dbReference type="RefSeq" id="XP_007692601.1">
    <property type="nucleotide sequence ID" value="XM_007694411.1"/>
</dbReference>
<evidence type="ECO:0000313" key="4">
    <source>
        <dbReference type="EMBL" id="EUC40885.1"/>
    </source>
</evidence>
<sequence>MAPASADASPSDSLEDQPRENGLVIQPTSKRSYRCKSCGISFPCHEPWQHHANKHGETFPHIHIELKPLALAPDVIALHDVYCRRRTHYVRVTSSTPLGPFSAIQRIDEVEELTFKEFLKRDFTSTENHKAIVRRMEEFDKKCCKSVHERTTFVTKKLVNRLLSCFPCISVPEQSRPSRWPSRPDMRSKSPSQSTKALAANDGLSQHTEDLTLTVSRPSRLHTSLKSPSQSTEAITVNDRRSQDVDDPASTARNSLPQNVAAVVAVASFYSTAKGVHGHEVLVTTHSDTIILLQRVDLDALLQYTRTKKQLQEIVGEYAYTGLLEYRKKGIDIEEPVYQGFLPDDLPIGVGEEVRLEDCSPVLEAEVRSALDSHVTL</sequence>
<evidence type="ECO:0000256" key="2">
    <source>
        <dbReference type="SAM" id="MobiDB-lite"/>
    </source>
</evidence>
<dbReference type="GeneID" id="19123956"/>
<feature type="domain" description="C2H2-type" evidence="3">
    <location>
        <begin position="33"/>
        <end position="60"/>
    </location>
</feature>
<dbReference type="OrthoDB" id="3670965at2759"/>
<feature type="region of interest" description="Disordered" evidence="2">
    <location>
        <begin position="173"/>
        <end position="253"/>
    </location>
</feature>
<dbReference type="HOGENOM" id="CLU_781120_0_0_1"/>
<keyword evidence="1" id="KW-0863">Zinc-finger</keyword>
<dbReference type="Proteomes" id="UP000054032">
    <property type="component" value="Unassembled WGS sequence"/>
</dbReference>
<evidence type="ECO:0000259" key="3">
    <source>
        <dbReference type="PROSITE" id="PS50157"/>
    </source>
</evidence>
<keyword evidence="1" id="KW-0862">Zinc</keyword>
<evidence type="ECO:0000313" key="5">
    <source>
        <dbReference type="Proteomes" id="UP000054032"/>
    </source>
</evidence>
<feature type="compositionally biased region" description="Polar residues" evidence="2">
    <location>
        <begin position="203"/>
        <end position="235"/>
    </location>
</feature>
<accession>W6YTG1</accession>
<keyword evidence="1" id="KW-0479">Metal-binding</keyword>
<evidence type="ECO:0000256" key="1">
    <source>
        <dbReference type="PROSITE-ProRule" id="PRU00042"/>
    </source>
</evidence>
<dbReference type="GO" id="GO:0008270">
    <property type="term" value="F:zinc ion binding"/>
    <property type="evidence" value="ECO:0007669"/>
    <property type="project" value="UniProtKB-KW"/>
</dbReference>
<protein>
    <recommendedName>
        <fullName evidence="3">C2H2-type domain-containing protein</fullName>
    </recommendedName>
</protein>
<organism evidence="4 5">
    <name type="scientific">Bipolaris oryzae ATCC 44560</name>
    <dbReference type="NCBI Taxonomy" id="930090"/>
    <lineage>
        <taxon>Eukaryota</taxon>
        <taxon>Fungi</taxon>
        <taxon>Dikarya</taxon>
        <taxon>Ascomycota</taxon>
        <taxon>Pezizomycotina</taxon>
        <taxon>Dothideomycetes</taxon>
        <taxon>Pleosporomycetidae</taxon>
        <taxon>Pleosporales</taxon>
        <taxon>Pleosporineae</taxon>
        <taxon>Pleosporaceae</taxon>
        <taxon>Bipolaris</taxon>
    </lineage>
</organism>
<reference evidence="4 5" key="1">
    <citation type="journal article" date="2013" name="PLoS Genet.">
        <title>Comparative genome structure, secondary metabolite, and effector coding capacity across Cochliobolus pathogens.</title>
        <authorList>
            <person name="Condon B.J."/>
            <person name="Leng Y."/>
            <person name="Wu D."/>
            <person name="Bushley K.E."/>
            <person name="Ohm R.A."/>
            <person name="Otillar R."/>
            <person name="Martin J."/>
            <person name="Schackwitz W."/>
            <person name="Grimwood J."/>
            <person name="MohdZainudin N."/>
            <person name="Xue C."/>
            <person name="Wang R."/>
            <person name="Manning V.A."/>
            <person name="Dhillon B."/>
            <person name="Tu Z.J."/>
            <person name="Steffenson B.J."/>
            <person name="Salamov A."/>
            <person name="Sun H."/>
            <person name="Lowry S."/>
            <person name="LaButti K."/>
            <person name="Han J."/>
            <person name="Copeland A."/>
            <person name="Lindquist E."/>
            <person name="Barry K."/>
            <person name="Schmutz J."/>
            <person name="Baker S.E."/>
            <person name="Ciuffetti L.M."/>
            <person name="Grigoriev I.V."/>
            <person name="Zhong S."/>
            <person name="Turgeon B.G."/>
        </authorList>
    </citation>
    <scope>NUCLEOTIDE SEQUENCE [LARGE SCALE GENOMIC DNA]</scope>
    <source>
        <strain evidence="4 5">ATCC 44560</strain>
    </source>
</reference>
<keyword evidence="5" id="KW-1185">Reference proteome</keyword>
<name>W6YTG1_COCMI</name>
<feature type="compositionally biased region" description="Low complexity" evidence="2">
    <location>
        <begin position="1"/>
        <end position="12"/>
    </location>
</feature>
<dbReference type="KEGG" id="bor:COCMIDRAFT_40861"/>
<dbReference type="AlphaFoldDB" id="W6YTG1"/>
<feature type="region of interest" description="Disordered" evidence="2">
    <location>
        <begin position="1"/>
        <end position="26"/>
    </location>
</feature>
<dbReference type="PROSITE" id="PS50157">
    <property type="entry name" value="ZINC_FINGER_C2H2_2"/>
    <property type="match status" value="1"/>
</dbReference>
<gene>
    <name evidence="4" type="ORF">COCMIDRAFT_40861</name>
</gene>
<proteinExistence type="predicted"/>
<dbReference type="PROSITE" id="PS00028">
    <property type="entry name" value="ZINC_FINGER_C2H2_1"/>
    <property type="match status" value="1"/>
</dbReference>